<dbReference type="Proteomes" id="UP001498771">
    <property type="component" value="Unassembled WGS sequence"/>
</dbReference>
<keyword evidence="3" id="KW-0539">Nucleus</keyword>
<feature type="domain" description="POP1 C-terminal" evidence="7">
    <location>
        <begin position="785"/>
        <end position="849"/>
    </location>
</feature>
<reference evidence="8 9" key="1">
    <citation type="submission" date="2024-03" db="EMBL/GenBank/DDBJ databases">
        <title>Genome-scale model development and genomic sequencing of the oleaginous clade Lipomyces.</title>
        <authorList>
            <consortium name="Lawrence Berkeley National Laboratory"/>
            <person name="Czajka J.J."/>
            <person name="Han Y."/>
            <person name="Kim J."/>
            <person name="Mondo S.J."/>
            <person name="Hofstad B.A."/>
            <person name="Robles A."/>
            <person name="Haridas S."/>
            <person name="Riley R."/>
            <person name="LaButti K."/>
            <person name="Pangilinan J."/>
            <person name="Andreopoulos W."/>
            <person name="Lipzen A."/>
            <person name="Yan J."/>
            <person name="Wang M."/>
            <person name="Ng V."/>
            <person name="Grigoriev I.V."/>
            <person name="Spatafora J.W."/>
            <person name="Magnuson J.K."/>
            <person name="Baker S.E."/>
            <person name="Pomraning K.R."/>
        </authorList>
    </citation>
    <scope>NUCLEOTIDE SEQUENCE [LARGE SCALE GENOMIC DNA]</scope>
    <source>
        <strain evidence="8 9">Phaff 52-87</strain>
    </source>
</reference>
<evidence type="ECO:0000256" key="3">
    <source>
        <dbReference type="ARBA" id="ARBA00023242"/>
    </source>
</evidence>
<keyword evidence="9" id="KW-1185">Reference proteome</keyword>
<accession>A0ABR1F2Y3</accession>
<dbReference type="RefSeq" id="XP_064767239.1">
    <property type="nucleotide sequence ID" value="XM_064913161.1"/>
</dbReference>
<organism evidence="8 9">
    <name type="scientific">Myxozyma melibiosi</name>
    <dbReference type="NCBI Taxonomy" id="54550"/>
    <lineage>
        <taxon>Eukaryota</taxon>
        <taxon>Fungi</taxon>
        <taxon>Dikarya</taxon>
        <taxon>Ascomycota</taxon>
        <taxon>Saccharomycotina</taxon>
        <taxon>Lipomycetes</taxon>
        <taxon>Lipomycetales</taxon>
        <taxon>Lipomycetaceae</taxon>
        <taxon>Myxozyma</taxon>
    </lineage>
</organism>
<dbReference type="EMBL" id="JBBJBU010000009">
    <property type="protein sequence ID" value="KAK7204206.1"/>
    <property type="molecule type" value="Genomic_DNA"/>
</dbReference>
<evidence type="ECO:0000259" key="6">
    <source>
        <dbReference type="Pfam" id="PF08170"/>
    </source>
</evidence>
<evidence type="ECO:0000259" key="5">
    <source>
        <dbReference type="Pfam" id="PF06978"/>
    </source>
</evidence>
<dbReference type="InterPro" id="IPR039182">
    <property type="entry name" value="Pop1"/>
</dbReference>
<evidence type="ECO:0000313" key="8">
    <source>
        <dbReference type="EMBL" id="KAK7204206.1"/>
    </source>
</evidence>
<dbReference type="Pfam" id="PF22770">
    <property type="entry name" value="POP1_C"/>
    <property type="match status" value="1"/>
</dbReference>
<dbReference type="InterPro" id="IPR012590">
    <property type="entry name" value="POPLD_dom"/>
</dbReference>
<dbReference type="InterPro" id="IPR055079">
    <property type="entry name" value="POP1_C"/>
</dbReference>
<gene>
    <name evidence="8" type="ORF">BZA70DRAFT_281803</name>
</gene>
<comment type="subcellular location">
    <subcellularLocation>
        <location evidence="1">Nucleus</location>
    </subcellularLocation>
</comment>
<dbReference type="Pfam" id="PF08170">
    <property type="entry name" value="POPLD"/>
    <property type="match status" value="1"/>
</dbReference>
<dbReference type="PANTHER" id="PTHR22731">
    <property type="entry name" value="RIBONUCLEASES P/MRP PROTEIN SUBUNIT POP1"/>
    <property type="match status" value="1"/>
</dbReference>
<evidence type="ECO:0000256" key="2">
    <source>
        <dbReference type="ARBA" id="ARBA00022694"/>
    </source>
</evidence>
<feature type="compositionally biased region" description="Polar residues" evidence="4">
    <location>
        <begin position="1"/>
        <end position="10"/>
    </location>
</feature>
<feature type="domain" description="Pop1 N-terminal" evidence="5">
    <location>
        <begin position="56"/>
        <end position="249"/>
    </location>
</feature>
<feature type="domain" description="POPLD" evidence="6">
    <location>
        <begin position="589"/>
        <end position="690"/>
    </location>
</feature>
<feature type="region of interest" description="Disordered" evidence="4">
    <location>
        <begin position="1"/>
        <end position="26"/>
    </location>
</feature>
<feature type="region of interest" description="Disordered" evidence="4">
    <location>
        <begin position="92"/>
        <end position="130"/>
    </location>
</feature>
<keyword evidence="2" id="KW-0819">tRNA processing</keyword>
<feature type="compositionally biased region" description="Basic residues" evidence="4">
    <location>
        <begin position="92"/>
        <end position="109"/>
    </location>
</feature>
<evidence type="ECO:0000313" key="9">
    <source>
        <dbReference type="Proteomes" id="UP001498771"/>
    </source>
</evidence>
<protein>
    <submittedName>
        <fullName evidence="8">Ribonucleases P/MRP protein subunit POP1-domain-containing protein</fullName>
    </submittedName>
</protein>
<comment type="caution">
    <text evidence="8">The sequence shown here is derived from an EMBL/GenBank/DDBJ whole genome shotgun (WGS) entry which is preliminary data.</text>
</comment>
<dbReference type="PANTHER" id="PTHR22731:SF3">
    <property type="entry name" value="RIBONUCLEASES P_MRP PROTEIN SUBUNIT POP1"/>
    <property type="match status" value="1"/>
</dbReference>
<dbReference type="InterPro" id="IPR009723">
    <property type="entry name" value="Pop1_N"/>
</dbReference>
<evidence type="ECO:0000256" key="4">
    <source>
        <dbReference type="SAM" id="MobiDB-lite"/>
    </source>
</evidence>
<proteinExistence type="predicted"/>
<dbReference type="Pfam" id="PF06978">
    <property type="entry name" value="POP1_N"/>
    <property type="match status" value="1"/>
</dbReference>
<name>A0ABR1F2Y3_9ASCO</name>
<evidence type="ECO:0000256" key="1">
    <source>
        <dbReference type="ARBA" id="ARBA00004123"/>
    </source>
</evidence>
<evidence type="ECO:0000259" key="7">
    <source>
        <dbReference type="Pfam" id="PF22770"/>
    </source>
</evidence>
<sequence length="868" mass="99679">MSSTDPPKSNSSRKRHLDNDSTSSRAKAFKTANARTIISENINNHLVNGRLNVVNFVESRQYEINQLTSAIAKSKKQQKQQAFQSVPNFLRRRAASHHVKRLPKRLHARARAELESASEPQKPKSRRHPSKFYIRRATALKLARIYKSTRKPVRIRRRRDRASVGTNTFASTRPVADLKFKRRQKNKTWLPTHLWHAKRAHMVTKYGFSIPAHPNDKCFRTIYRKAESSTAGGGVVFDSSYYSTLVLAGGTDSIQKLLYFLTGDNTTCHRLGYTYEGPIYAQAPTEDDKFENFKHDTSLAADHLLGYAHMTSYSLVEDRLQSSFAVLRVHPAIFTRVWTFLLACVHDHDKWVPKKNASKTYPGKKPEKIELRDYRFAVGSIDLFGRDSLQLLKYVLRTPHDYNKDVVKAVEAMIRTGDPRRLPFRSYIAFDVLDPRTWFTPASVAKGSHSDPAQGSEEKYEYAAEYMEQLPLDLFTDVFRIDVVSDTASKLFNFADGKRFLHAPVEHRRVARARAFEQDRRDKHPDSELEVIAKYSRKPVIYVQSYNDRGDVHKWEQKKAKTAGEPGKEQVPEEQATIPLLLHSRADGGVTLLMPWNWVDVFFKELVRPAQTMFGGLDQMKQIMHERGRPFFPDDFPGTPEGRAAEAEYAAERERVWKAKPRSKRIKYSSLKLKNGDKKGEIGNPFACDWGYLMNMCATSSEDIPWRMVEPVLMRKLIRKGEAPEDKFSRALLTVRVVMVGRGTPGATARVYAIPPHEREKWMRFKIDRKYQPKAEDYPPCPRHQFLLGFLTSGGFDLKQGKGTGIGSFSFAHTERYFEINKKNGLYRDRYCLVREVGERQARLAVWSVASDQRLARPPDGRLGAWDD</sequence>
<dbReference type="GeneID" id="90038673"/>